<dbReference type="Pfam" id="PF11196">
    <property type="entry name" value="DUF2834"/>
    <property type="match status" value="1"/>
</dbReference>
<keyword evidence="3" id="KW-1185">Reference proteome</keyword>
<proteinExistence type="predicted"/>
<dbReference type="RefSeq" id="WP_083561989.1">
    <property type="nucleotide sequence ID" value="NZ_AQQV01000003.1"/>
</dbReference>
<reference evidence="2 3" key="1">
    <citation type="submission" date="2013-04" db="EMBL/GenBank/DDBJ databases">
        <title>Oceanococcus atlanticus 22II-S10r2 Genome Sequencing.</title>
        <authorList>
            <person name="Lai Q."/>
            <person name="Li G."/>
            <person name="Shao Z."/>
        </authorList>
    </citation>
    <scope>NUCLEOTIDE SEQUENCE [LARGE SCALE GENOMIC DNA]</scope>
    <source>
        <strain evidence="2 3">22II-S10r2</strain>
    </source>
</reference>
<dbReference type="EMBL" id="AQQV01000003">
    <property type="protein sequence ID" value="ORE85960.1"/>
    <property type="molecule type" value="Genomic_DNA"/>
</dbReference>
<evidence type="ECO:0000313" key="3">
    <source>
        <dbReference type="Proteomes" id="UP000192342"/>
    </source>
</evidence>
<dbReference type="InterPro" id="IPR021362">
    <property type="entry name" value="DUF2834"/>
</dbReference>
<gene>
    <name evidence="2" type="ORF">ATO7_11723</name>
</gene>
<dbReference type="Proteomes" id="UP000192342">
    <property type="component" value="Unassembled WGS sequence"/>
</dbReference>
<keyword evidence="1" id="KW-0812">Transmembrane</keyword>
<feature type="transmembrane region" description="Helical" evidence="1">
    <location>
        <begin position="47"/>
        <end position="68"/>
    </location>
</feature>
<name>A0A1Y1SBE0_9GAMM</name>
<evidence type="ECO:0000256" key="1">
    <source>
        <dbReference type="SAM" id="Phobius"/>
    </source>
</evidence>
<organism evidence="2 3">
    <name type="scientific">Oceanococcus atlanticus</name>
    <dbReference type="NCBI Taxonomy" id="1317117"/>
    <lineage>
        <taxon>Bacteria</taxon>
        <taxon>Pseudomonadati</taxon>
        <taxon>Pseudomonadota</taxon>
        <taxon>Gammaproteobacteria</taxon>
        <taxon>Chromatiales</taxon>
        <taxon>Oceanococcaceae</taxon>
        <taxon>Oceanococcus</taxon>
    </lineage>
</organism>
<dbReference type="OrthoDB" id="7062863at2"/>
<keyword evidence="1" id="KW-0472">Membrane</keyword>
<accession>A0A1Y1SBE0</accession>
<protein>
    <recommendedName>
        <fullName evidence="4">DUF2834 domain-containing protein</fullName>
    </recommendedName>
</protein>
<dbReference type="STRING" id="1317117.ATO7_11723"/>
<feature type="transmembrane region" description="Helical" evidence="1">
    <location>
        <begin position="6"/>
        <end position="26"/>
    </location>
</feature>
<evidence type="ECO:0008006" key="4">
    <source>
        <dbReference type="Google" id="ProtNLM"/>
    </source>
</evidence>
<sequence>MSETVYRSLLWLLALGFAAAFVYLCIPPLMQNPDVWAALMAGFVNPYAAGYATDTIMCWCVLAVWVVYERGLGVNYGWVALLLGLVPGVATGFAVYLLIRSKQADLAKG</sequence>
<comment type="caution">
    <text evidence="2">The sequence shown here is derived from an EMBL/GenBank/DDBJ whole genome shotgun (WGS) entry which is preliminary data.</text>
</comment>
<dbReference type="AlphaFoldDB" id="A0A1Y1SBE0"/>
<feature type="transmembrane region" description="Helical" evidence="1">
    <location>
        <begin position="74"/>
        <end position="99"/>
    </location>
</feature>
<keyword evidence="1" id="KW-1133">Transmembrane helix</keyword>
<evidence type="ECO:0000313" key="2">
    <source>
        <dbReference type="EMBL" id="ORE85960.1"/>
    </source>
</evidence>